<evidence type="ECO:0000256" key="1">
    <source>
        <dbReference type="SAM" id="Coils"/>
    </source>
</evidence>
<dbReference type="EMBL" id="CAJNDS010000014">
    <property type="protein sequence ID" value="CAE6916887.1"/>
    <property type="molecule type" value="Genomic_DNA"/>
</dbReference>
<keyword evidence="3" id="KW-1185">Reference proteome</keyword>
<keyword evidence="1" id="KW-0175">Coiled coil</keyword>
<dbReference type="AlphaFoldDB" id="A0A812G1V5"/>
<sequence length="400" mass="45703">MCQDVEWQCWDLWSRMEEQSALLANESARADALVAALQVERSWSRRWCGGLQEQLRSSQGRIEELEKELEKQLRRSGDEREEHVQRCRQLQGENLELASRLQEMQTAMLQNTPQPDSSESQTMMAGSRAAGSEILDPSDPSCLVLPSLLQYLALEDILAWRLTSRQTRSPRVLIQHVTEMGRLDSPESILDFSAKWKAALADAPATFEELQKDVKQLKLFVCRWWCLRLANARLTHFPESDVRHIVTANLRDLLAHIRSKDKSLRGSAHRLLMNYAFGSLPFVQHLIADGLLGLMGDLLPESATTSKQASLLVQSCSRHLSGLVRGLTKRQRQKWASMLVRVLQGQIAVKSARIIDSLKILWRADDDPRRSYAEEEQQLRAFSKHASPDLQRELCNLRYL</sequence>
<name>A0A812G1V5_9DINO</name>
<protein>
    <submittedName>
        <fullName evidence="2">Uncharacterized protein</fullName>
    </submittedName>
</protein>
<comment type="caution">
    <text evidence="2">The sequence shown here is derived from an EMBL/GenBank/DDBJ whole genome shotgun (WGS) entry which is preliminary data.</text>
</comment>
<proteinExistence type="predicted"/>
<organism evidence="2 3">
    <name type="scientific">Symbiodinium natans</name>
    <dbReference type="NCBI Taxonomy" id="878477"/>
    <lineage>
        <taxon>Eukaryota</taxon>
        <taxon>Sar</taxon>
        <taxon>Alveolata</taxon>
        <taxon>Dinophyceae</taxon>
        <taxon>Suessiales</taxon>
        <taxon>Symbiodiniaceae</taxon>
        <taxon>Symbiodinium</taxon>
    </lineage>
</organism>
<dbReference type="Proteomes" id="UP000604046">
    <property type="component" value="Unassembled WGS sequence"/>
</dbReference>
<accession>A0A812G1V5</accession>
<feature type="coiled-coil region" evidence="1">
    <location>
        <begin position="48"/>
        <end position="107"/>
    </location>
</feature>
<evidence type="ECO:0000313" key="3">
    <source>
        <dbReference type="Proteomes" id="UP000604046"/>
    </source>
</evidence>
<evidence type="ECO:0000313" key="2">
    <source>
        <dbReference type="EMBL" id="CAE6916887.1"/>
    </source>
</evidence>
<gene>
    <name evidence="2" type="ORF">SNAT2548_LOCUS317</name>
</gene>
<reference evidence="2" key="1">
    <citation type="submission" date="2021-02" db="EMBL/GenBank/DDBJ databases">
        <authorList>
            <person name="Dougan E. K."/>
            <person name="Rhodes N."/>
            <person name="Thang M."/>
            <person name="Chan C."/>
        </authorList>
    </citation>
    <scope>NUCLEOTIDE SEQUENCE</scope>
</reference>